<accession>A0A2U3KXH7</accession>
<dbReference type="Gene3D" id="3.10.20.30">
    <property type="match status" value="1"/>
</dbReference>
<proteinExistence type="predicted"/>
<dbReference type="PANTHER" id="PTHR42895:SF2">
    <property type="entry name" value="IRON-SULFUR CLUSTER PROTEIN"/>
    <property type="match status" value="1"/>
</dbReference>
<name>A0A2U3KXH7_9FIRM</name>
<dbReference type="CDD" id="cd00207">
    <property type="entry name" value="fer2"/>
    <property type="match status" value="1"/>
</dbReference>
<dbReference type="PANTHER" id="PTHR42895">
    <property type="entry name" value="IRON-SULFUR CLUSTER-BINDING PROTEIN-RELATED"/>
    <property type="match status" value="1"/>
</dbReference>
<protein>
    <submittedName>
        <fullName evidence="2">Putative metal-binding protein</fullName>
    </submittedName>
</protein>
<dbReference type="AlphaFoldDB" id="A0A2U3KXH7"/>
<dbReference type="OrthoDB" id="9810588at2"/>
<dbReference type="InterPro" id="IPR043129">
    <property type="entry name" value="ATPase_NBD"/>
</dbReference>
<evidence type="ECO:0000313" key="2">
    <source>
        <dbReference type="EMBL" id="SPF44269.1"/>
    </source>
</evidence>
<dbReference type="InterPro" id="IPR027980">
    <property type="entry name" value="RACo_C"/>
</dbReference>
<dbReference type="EMBL" id="OMOF01000230">
    <property type="protein sequence ID" value="SPF44269.1"/>
    <property type="molecule type" value="Genomic_DNA"/>
</dbReference>
<dbReference type="Pfam" id="PF17651">
    <property type="entry name" value="Raco_middle"/>
    <property type="match status" value="1"/>
</dbReference>
<feature type="domain" description="2Fe-2S ferredoxin-type" evidence="1">
    <location>
        <begin position="2"/>
        <end position="96"/>
    </location>
</feature>
<dbReference type="GO" id="GO:0051536">
    <property type="term" value="F:iron-sulfur cluster binding"/>
    <property type="evidence" value="ECO:0007669"/>
    <property type="project" value="InterPro"/>
</dbReference>
<gene>
    <name evidence="2" type="ORF">SBF1_3050002</name>
</gene>
<dbReference type="InterPro" id="IPR012675">
    <property type="entry name" value="Beta-grasp_dom_sf"/>
</dbReference>
<dbReference type="SUPFAM" id="SSF54292">
    <property type="entry name" value="2Fe-2S ferredoxin-like"/>
    <property type="match status" value="1"/>
</dbReference>
<dbReference type="SUPFAM" id="SSF53067">
    <property type="entry name" value="Actin-like ATPase domain"/>
    <property type="match status" value="1"/>
</dbReference>
<dbReference type="Gene3D" id="3.30.420.480">
    <property type="entry name" value="Domain of unknown function (DUF4445)"/>
    <property type="match status" value="1"/>
</dbReference>
<dbReference type="Proteomes" id="UP000238916">
    <property type="component" value="Unassembled WGS sequence"/>
</dbReference>
<sequence>MSKLKVHTGRETYCCDFKADENILDVLERNGINIRVGCNALGACGLCIIRVIEGNLNELTANELMFIDKEELSRGMRLACQLQTSEDLTLDVSDNIPESRWKELEVTTQGNLLSAQGVNHPFGVAVDIGTTQIKAMLCNRVTGQEHLSVFGPNPQNVYGADVITRLVKSKDSEHFLNNMNRRVIDAIGEAITELSQRITLNPQHITKVLIVGNTAMLTLLTKKNGDLLLKPEQWNRYIDCLSEETGNWATHWGIDSQAIIDIVPSLGGFIGSDLIAGIEAAGIIQSRECKLFIDVGTNTEIALWDGQTLWVTSCAGGPAFEGSGIGCGMPYDIGSIYGVIITQGHLEFQTVGNITPKGICGSGIVDLIASLLKLKIINSKGNFTSFEQEYLLNFKGSKLRIIKKDIDVIQRAKASIGAGISTLMTNADIHSDELRRVYLTGHFGSGLNINHAQEIGLIPTVNPEIVSLLKNSALVGAAKLLLSEDAREHVSEIQLTTKIINLAQSTDFEERFLEGLFLRPMEVS</sequence>
<reference evidence="3" key="1">
    <citation type="submission" date="2018-02" db="EMBL/GenBank/DDBJ databases">
        <authorList>
            <person name="Hausmann B."/>
        </authorList>
    </citation>
    <scope>NUCLEOTIDE SEQUENCE [LARGE SCALE GENOMIC DNA]</scope>
    <source>
        <strain evidence="3">Peat soil MAG SbF1</strain>
    </source>
</reference>
<dbReference type="InterPro" id="IPR052911">
    <property type="entry name" value="Corrinoid_activation_enz"/>
</dbReference>
<dbReference type="PROSITE" id="PS51085">
    <property type="entry name" value="2FE2S_FER_2"/>
    <property type="match status" value="1"/>
</dbReference>
<dbReference type="InterPro" id="IPR036010">
    <property type="entry name" value="2Fe-2S_ferredoxin-like_sf"/>
</dbReference>
<dbReference type="InterPro" id="IPR042259">
    <property type="entry name" value="Raco-like_middle_sf"/>
</dbReference>
<organism evidence="2 3">
    <name type="scientific">Candidatus Desulfosporosinus infrequens</name>
    <dbReference type="NCBI Taxonomy" id="2043169"/>
    <lineage>
        <taxon>Bacteria</taxon>
        <taxon>Bacillati</taxon>
        <taxon>Bacillota</taxon>
        <taxon>Clostridia</taxon>
        <taxon>Eubacteriales</taxon>
        <taxon>Desulfitobacteriaceae</taxon>
        <taxon>Desulfosporosinus</taxon>
    </lineage>
</organism>
<dbReference type="Pfam" id="PF00111">
    <property type="entry name" value="Fer2"/>
    <property type="match status" value="1"/>
</dbReference>
<dbReference type="InterPro" id="IPR041414">
    <property type="entry name" value="Raco-like_middle"/>
</dbReference>
<evidence type="ECO:0000259" key="1">
    <source>
        <dbReference type="PROSITE" id="PS51085"/>
    </source>
</evidence>
<dbReference type="InterPro" id="IPR001041">
    <property type="entry name" value="2Fe-2S_ferredoxin-type"/>
</dbReference>
<dbReference type="Pfam" id="PF14574">
    <property type="entry name" value="RACo_C_ter"/>
    <property type="match status" value="1"/>
</dbReference>
<evidence type="ECO:0000313" key="3">
    <source>
        <dbReference type="Proteomes" id="UP000238916"/>
    </source>
</evidence>